<dbReference type="PANTHER" id="PTHR33295">
    <property type="entry name" value="ATPASE"/>
    <property type="match status" value="1"/>
</dbReference>
<feature type="domain" description="DUF4143" evidence="2">
    <location>
        <begin position="205"/>
        <end position="350"/>
    </location>
</feature>
<name>A0A1F5ZNK3_9BACT</name>
<protein>
    <recommendedName>
        <fullName evidence="5">ATPase</fullName>
    </recommendedName>
</protein>
<sequence>MFVKRKILPLLKTYLSAPEALVLTGFRRVGKSTLVKHIFDHLETDNKVFLDMESPVSQKIFQEENYDAIATRLSKLGITMKGRVPYVFMDEIQYVREIPSIVKYLFDHYRIKFVLTGSSSFYLKHHFTESLAGRKFLFELMPLDFEEFLWFKGEKLSLDADYDLLRHLYDEFMQFGGLPGVVLEPDAVGKQLRLDDALGSYFQLDVVNLSSFRNIKVLKSLLFLLAPRVGTRLDITKLSENLGVSRQTLYNYLEFFEQTYLIHLVPAYSHSHDVITRKVPKLYFVDSGIFGRVGTASEGQLFEQTVFRQLLTTSYFHHPGETLPPRVNYFQKKSGAEIDFIVGDKGYEVKLAGSKSDVARLARFTKHLNLSAYVVISLEKTRHDGGDMVYPFSL</sequence>
<dbReference type="PANTHER" id="PTHR33295:SF18">
    <property type="entry name" value="AAA+ ATPASE DOMAIN-CONTAINING PROTEIN"/>
    <property type="match status" value="1"/>
</dbReference>
<evidence type="ECO:0000259" key="1">
    <source>
        <dbReference type="Pfam" id="PF13173"/>
    </source>
</evidence>
<dbReference type="EMBL" id="MFJJ01000040">
    <property type="protein sequence ID" value="OGG13662.1"/>
    <property type="molecule type" value="Genomic_DNA"/>
</dbReference>
<accession>A0A1F5ZNK3</accession>
<evidence type="ECO:0000313" key="4">
    <source>
        <dbReference type="Proteomes" id="UP000177416"/>
    </source>
</evidence>
<comment type="caution">
    <text evidence="3">The sequence shown here is derived from an EMBL/GenBank/DDBJ whole genome shotgun (WGS) entry which is preliminary data.</text>
</comment>
<dbReference type="InterPro" id="IPR041682">
    <property type="entry name" value="AAA_14"/>
</dbReference>
<evidence type="ECO:0000313" key="3">
    <source>
        <dbReference type="EMBL" id="OGG13662.1"/>
    </source>
</evidence>
<dbReference type="SUPFAM" id="SSF52540">
    <property type="entry name" value="P-loop containing nucleoside triphosphate hydrolases"/>
    <property type="match status" value="1"/>
</dbReference>
<organism evidence="3 4">
    <name type="scientific">Candidatus Gottesmanbacteria bacterium RIFCSPHIGHO2_01_FULL_46_14</name>
    <dbReference type="NCBI Taxonomy" id="1798380"/>
    <lineage>
        <taxon>Bacteria</taxon>
        <taxon>Candidatus Gottesmaniibacteriota</taxon>
    </lineage>
</organism>
<evidence type="ECO:0000259" key="2">
    <source>
        <dbReference type="Pfam" id="PF13635"/>
    </source>
</evidence>
<feature type="domain" description="AAA" evidence="1">
    <location>
        <begin position="19"/>
        <end position="149"/>
    </location>
</feature>
<dbReference type="Pfam" id="PF13173">
    <property type="entry name" value="AAA_14"/>
    <property type="match status" value="1"/>
</dbReference>
<evidence type="ECO:0008006" key="5">
    <source>
        <dbReference type="Google" id="ProtNLM"/>
    </source>
</evidence>
<dbReference type="Proteomes" id="UP000177416">
    <property type="component" value="Unassembled WGS sequence"/>
</dbReference>
<dbReference type="AlphaFoldDB" id="A0A1F5ZNK3"/>
<dbReference type="InterPro" id="IPR025420">
    <property type="entry name" value="DUF4143"/>
</dbReference>
<dbReference type="Gene3D" id="3.40.50.300">
    <property type="entry name" value="P-loop containing nucleotide triphosphate hydrolases"/>
    <property type="match status" value="1"/>
</dbReference>
<dbReference type="InterPro" id="IPR027417">
    <property type="entry name" value="P-loop_NTPase"/>
</dbReference>
<proteinExistence type="predicted"/>
<gene>
    <name evidence="3" type="ORF">A2875_03580</name>
</gene>
<reference evidence="3 4" key="1">
    <citation type="journal article" date="2016" name="Nat. Commun.">
        <title>Thousands of microbial genomes shed light on interconnected biogeochemical processes in an aquifer system.</title>
        <authorList>
            <person name="Anantharaman K."/>
            <person name="Brown C.T."/>
            <person name="Hug L.A."/>
            <person name="Sharon I."/>
            <person name="Castelle C.J."/>
            <person name="Probst A.J."/>
            <person name="Thomas B.C."/>
            <person name="Singh A."/>
            <person name="Wilkins M.J."/>
            <person name="Karaoz U."/>
            <person name="Brodie E.L."/>
            <person name="Williams K.H."/>
            <person name="Hubbard S.S."/>
            <person name="Banfield J.F."/>
        </authorList>
    </citation>
    <scope>NUCLEOTIDE SEQUENCE [LARGE SCALE GENOMIC DNA]</scope>
</reference>
<dbReference type="Pfam" id="PF13635">
    <property type="entry name" value="DUF4143"/>
    <property type="match status" value="1"/>
</dbReference>